<feature type="transmembrane region" description="Helical" evidence="1">
    <location>
        <begin position="47"/>
        <end position="69"/>
    </location>
</feature>
<evidence type="ECO:0000313" key="2">
    <source>
        <dbReference type="EMBL" id="TXJ62311.1"/>
    </source>
</evidence>
<dbReference type="AlphaFoldDB" id="A0A5C8GNB9"/>
<dbReference type="OrthoDB" id="1082490at2"/>
<feature type="transmembrane region" description="Helical" evidence="1">
    <location>
        <begin position="115"/>
        <end position="132"/>
    </location>
</feature>
<evidence type="ECO:0000313" key="3">
    <source>
        <dbReference type="Proteomes" id="UP000321612"/>
    </source>
</evidence>
<dbReference type="Proteomes" id="UP000321612">
    <property type="component" value="Unassembled WGS sequence"/>
</dbReference>
<evidence type="ECO:0000256" key="1">
    <source>
        <dbReference type="SAM" id="Phobius"/>
    </source>
</evidence>
<dbReference type="EMBL" id="SDIK01000035">
    <property type="protein sequence ID" value="TXJ62311.1"/>
    <property type="molecule type" value="Genomic_DNA"/>
</dbReference>
<organism evidence="2 3">
    <name type="scientific">Prevotella brunnea</name>
    <dbReference type="NCBI Taxonomy" id="2508867"/>
    <lineage>
        <taxon>Bacteria</taxon>
        <taxon>Pseudomonadati</taxon>
        <taxon>Bacteroidota</taxon>
        <taxon>Bacteroidia</taxon>
        <taxon>Bacteroidales</taxon>
        <taxon>Prevotellaceae</taxon>
        <taxon>Prevotella</taxon>
    </lineage>
</organism>
<accession>A0A5C8GNB9</accession>
<name>A0A5C8GNB9_9BACT</name>
<sequence length="155" mass="17855">MEKVRRFLILELCAALIMVVIIVLLYESGWLLPGSMMGNASLFVVEIVMQLITLLFIPLALYLLKLGGVRKSLKRKNTIAATAYCRWSSLRMLMICLPMVLNVLFYYLYGEETSFFYMAVVLLVSLSFIYPSKNRCEEEIHLLGEQKDTNEVERI</sequence>
<keyword evidence="1" id="KW-1133">Transmembrane helix</keyword>
<protein>
    <submittedName>
        <fullName evidence="2">Uncharacterized protein</fullName>
    </submittedName>
</protein>
<keyword evidence="3" id="KW-1185">Reference proteome</keyword>
<feature type="transmembrane region" description="Helical" evidence="1">
    <location>
        <begin position="90"/>
        <end position="109"/>
    </location>
</feature>
<proteinExistence type="predicted"/>
<gene>
    <name evidence="2" type="ORF">ETF27_05350</name>
</gene>
<keyword evidence="1" id="KW-0812">Transmembrane</keyword>
<feature type="transmembrane region" description="Helical" evidence="1">
    <location>
        <begin position="7"/>
        <end position="27"/>
    </location>
</feature>
<reference evidence="3" key="1">
    <citation type="submission" date="2019-05" db="EMBL/GenBank/DDBJ databases">
        <title>Prevotella brunnea sp. nov., isolated from a wound of a patient.</title>
        <authorList>
            <person name="Buhl M."/>
        </authorList>
    </citation>
    <scope>NUCLEOTIDE SEQUENCE [LARGE SCALE GENOMIC DNA]</scope>
    <source>
        <strain evidence="3">A2672</strain>
    </source>
</reference>
<comment type="caution">
    <text evidence="2">The sequence shown here is derived from an EMBL/GenBank/DDBJ whole genome shotgun (WGS) entry which is preliminary data.</text>
</comment>
<keyword evidence="1" id="KW-0472">Membrane</keyword>
<dbReference type="RefSeq" id="WP_130828810.1">
    <property type="nucleotide sequence ID" value="NZ_SDIK01000035.1"/>
</dbReference>